<dbReference type="AlphaFoldDB" id="A0A078S7X1"/>
<proteinExistence type="predicted"/>
<accession>A0A078S7X1</accession>
<gene>
    <name evidence="1" type="ORF">M094_3928</name>
</gene>
<evidence type="ECO:0000313" key="1">
    <source>
        <dbReference type="EMBL" id="KDS57015.1"/>
    </source>
</evidence>
<sequence length="38" mass="4544">MEQSTHYLLSLIQTYEMTTIKNNELIVQLKADNPDWFD</sequence>
<dbReference type="Proteomes" id="UP000028013">
    <property type="component" value="Unassembled WGS sequence"/>
</dbReference>
<protein>
    <submittedName>
        <fullName evidence="1">Uncharacterized protein</fullName>
    </submittedName>
</protein>
<comment type="caution">
    <text evidence="1">The sequence shown here is derived from an EMBL/GenBank/DDBJ whole genome shotgun (WGS) entry which is preliminary data.</text>
</comment>
<dbReference type="EMBL" id="JNHN01000090">
    <property type="protein sequence ID" value="KDS57015.1"/>
    <property type="molecule type" value="Genomic_DNA"/>
</dbReference>
<reference evidence="1 2" key="1">
    <citation type="submission" date="2014-04" db="EMBL/GenBank/DDBJ databases">
        <authorList>
            <person name="Sears C."/>
            <person name="Carroll K."/>
            <person name="Sack B.R."/>
            <person name="Qadri F."/>
            <person name="Myers L.L."/>
            <person name="Chung G.-T."/>
            <person name="Escheverria P."/>
            <person name="Fraser C.M."/>
            <person name="Sadzewicz L."/>
            <person name="Shefchek K.A."/>
            <person name="Tallon L."/>
            <person name="Das S.P."/>
            <person name="Daugherty S."/>
            <person name="Mongodin E.F."/>
        </authorList>
    </citation>
    <scope>NUCLEOTIDE SEQUENCE [LARGE SCALE GENOMIC DNA]</scope>
    <source>
        <strain evidence="1 2">3978 T3 ii</strain>
    </source>
</reference>
<organism evidence="1 2">
    <name type="scientific">Bacteroides uniformis str. 3978 T3 ii</name>
    <dbReference type="NCBI Taxonomy" id="1339349"/>
    <lineage>
        <taxon>Bacteria</taxon>
        <taxon>Pseudomonadati</taxon>
        <taxon>Bacteroidota</taxon>
        <taxon>Bacteroidia</taxon>
        <taxon>Bacteroidales</taxon>
        <taxon>Bacteroidaceae</taxon>
        <taxon>Bacteroides</taxon>
    </lineage>
</organism>
<evidence type="ECO:0000313" key="2">
    <source>
        <dbReference type="Proteomes" id="UP000028013"/>
    </source>
</evidence>
<name>A0A078S7X1_BACUN</name>